<dbReference type="InterPro" id="IPR055550">
    <property type="entry name" value="DUF7126"/>
</dbReference>
<organism evidence="2 3">
    <name type="scientific">Halorubrum rubrum</name>
    <dbReference type="NCBI Taxonomy" id="1126240"/>
    <lineage>
        <taxon>Archaea</taxon>
        <taxon>Methanobacteriati</taxon>
        <taxon>Methanobacteriota</taxon>
        <taxon>Stenosarchaea group</taxon>
        <taxon>Halobacteria</taxon>
        <taxon>Halobacteriales</taxon>
        <taxon>Haloferacaceae</taxon>
        <taxon>Halorubrum</taxon>
    </lineage>
</organism>
<evidence type="ECO:0000313" key="3">
    <source>
        <dbReference type="Proteomes" id="UP001596118"/>
    </source>
</evidence>
<sequence>MAGNALTAIVAGPDEHGIGEELEALDATVSRVEGVVSADALKAAGITEADYLVLTDADEATGIPVAKELNPSVTVVTYADRSLPEFVAGVADLAVDPALVTPTLLAEELAAGGPAAGGDENTSDDETADATAGDGDADDGDE</sequence>
<evidence type="ECO:0000256" key="1">
    <source>
        <dbReference type="SAM" id="MobiDB-lite"/>
    </source>
</evidence>
<comment type="caution">
    <text evidence="2">The sequence shown here is derived from an EMBL/GenBank/DDBJ whole genome shotgun (WGS) entry which is preliminary data.</text>
</comment>
<proteinExistence type="predicted"/>
<keyword evidence="3" id="KW-1185">Reference proteome</keyword>
<dbReference type="EMBL" id="JBHSKY010000006">
    <property type="protein sequence ID" value="MFC5278309.1"/>
    <property type="molecule type" value="Genomic_DNA"/>
</dbReference>
<name>A0ABD5R052_9EURY</name>
<feature type="region of interest" description="Disordered" evidence="1">
    <location>
        <begin position="110"/>
        <end position="142"/>
    </location>
</feature>
<reference evidence="2 3" key="1">
    <citation type="journal article" date="2019" name="Int. J. Syst. Evol. Microbiol.">
        <title>The Global Catalogue of Microorganisms (GCM) 10K type strain sequencing project: providing services to taxonomists for standard genome sequencing and annotation.</title>
        <authorList>
            <consortium name="The Broad Institute Genomics Platform"/>
            <consortium name="The Broad Institute Genome Sequencing Center for Infectious Disease"/>
            <person name="Wu L."/>
            <person name="Ma J."/>
        </authorList>
    </citation>
    <scope>NUCLEOTIDE SEQUENCE [LARGE SCALE GENOMIC DNA]</scope>
    <source>
        <strain evidence="2 3">CGMCC 1.12124</strain>
    </source>
</reference>
<feature type="compositionally biased region" description="Low complexity" evidence="1">
    <location>
        <begin position="110"/>
        <end position="120"/>
    </location>
</feature>
<dbReference type="AlphaFoldDB" id="A0ABD5R052"/>
<dbReference type="Pfam" id="PF23443">
    <property type="entry name" value="DUF7126"/>
    <property type="match status" value="1"/>
</dbReference>
<dbReference type="RefSeq" id="WP_256410512.1">
    <property type="nucleotide sequence ID" value="NZ_JANHDM010000001.1"/>
</dbReference>
<accession>A0ABD5R052</accession>
<dbReference type="Proteomes" id="UP001596118">
    <property type="component" value="Unassembled WGS sequence"/>
</dbReference>
<protein>
    <submittedName>
        <fullName evidence="2">CTP synthetase</fullName>
    </submittedName>
</protein>
<gene>
    <name evidence="2" type="ORF">ACFPM1_05980</name>
</gene>
<evidence type="ECO:0000313" key="2">
    <source>
        <dbReference type="EMBL" id="MFC5278309.1"/>
    </source>
</evidence>